<gene>
    <name evidence="6" type="primary">LOC106747642</name>
</gene>
<dbReference type="Proteomes" id="UP000515204">
    <property type="component" value="Unplaced"/>
</dbReference>
<dbReference type="InterPro" id="IPR002893">
    <property type="entry name" value="Znf_MYND"/>
</dbReference>
<dbReference type="GeneID" id="106747642"/>
<keyword evidence="1" id="KW-0479">Metal-binding</keyword>
<reference evidence="6" key="1">
    <citation type="submission" date="2025-08" db="UniProtKB">
        <authorList>
            <consortium name="RefSeq"/>
        </authorList>
    </citation>
    <scope>IDENTIFICATION</scope>
</reference>
<sequence>MDPQEALYLYTGPCTNQYYNKFFNPNLCHVCKRSKATTGGNSELLPCENCRMIFYCSEEHRSQHCIDHYDICLSICENLSKECNQVPYRVDLFVWISAKRKLMELVRSSLKRKLQPDEEQMLMCRKSCFICHRRDGLQHCTKCYGSCYCDEHAAVFRQLHHDANCKELLLMLNLDIVTMEPSATISNRVIAPNFPDPAIPCFDTVSFILGYVPCERKTWGMHKLWTNSDFIFSDYISGPLTLYYGIQMANLMHLLVKSNFIVHVIAANAVDRDGLSAWELLLHLSHNIKRITVILIGPELSFTCVQHGICKACNARGQVFYYECHSLPYHKYMSCQLHHRPDVIIGFQANLNATLDNRATWDESLLALKTQNCPLFLTMRDADKAREDSHRIQDILSTAVKPIFSIENIFRAFRPYRNFDTDFVFYRNVWLIYYKNLHDPGEQKDKKEGNGMLEKLRNVKSRL</sequence>
<dbReference type="OrthoDB" id="5282002at2759"/>
<dbReference type="AlphaFoldDB" id="A0A6P3XR46"/>
<evidence type="ECO:0000256" key="2">
    <source>
        <dbReference type="ARBA" id="ARBA00022771"/>
    </source>
</evidence>
<dbReference type="KEGG" id="dqu:106747642"/>
<keyword evidence="5" id="KW-1185">Reference proteome</keyword>
<dbReference type="Gene3D" id="6.10.140.2220">
    <property type="match status" value="1"/>
</dbReference>
<accession>A0A6P3XR46</accession>
<dbReference type="RefSeq" id="XP_014480851.1">
    <property type="nucleotide sequence ID" value="XM_014625365.1"/>
</dbReference>
<feature type="domain" description="MYND-type" evidence="4">
    <location>
        <begin position="28"/>
        <end position="72"/>
    </location>
</feature>
<dbReference type="Pfam" id="PF20179">
    <property type="entry name" value="MSS51_C"/>
    <property type="match status" value="1"/>
</dbReference>
<evidence type="ECO:0000313" key="5">
    <source>
        <dbReference type="Proteomes" id="UP000515204"/>
    </source>
</evidence>
<dbReference type="SUPFAM" id="SSF144232">
    <property type="entry name" value="HIT/MYND zinc finger-like"/>
    <property type="match status" value="1"/>
</dbReference>
<evidence type="ECO:0000259" key="4">
    <source>
        <dbReference type="PROSITE" id="PS01360"/>
    </source>
</evidence>
<dbReference type="PROSITE" id="PS01360">
    <property type="entry name" value="ZF_MYND_1"/>
    <property type="match status" value="1"/>
</dbReference>
<keyword evidence="2" id="KW-0863">Zinc-finger</keyword>
<evidence type="ECO:0000256" key="3">
    <source>
        <dbReference type="ARBA" id="ARBA00022833"/>
    </source>
</evidence>
<name>A0A6P3XR46_DINQU</name>
<evidence type="ECO:0000313" key="6">
    <source>
        <dbReference type="RefSeq" id="XP_014480851.1"/>
    </source>
</evidence>
<protein>
    <submittedName>
        <fullName evidence="6">Uncharacterized protein LOC106747642</fullName>
    </submittedName>
</protein>
<dbReference type="Pfam" id="PF01753">
    <property type="entry name" value="zf-MYND"/>
    <property type="match status" value="1"/>
</dbReference>
<keyword evidence="3" id="KW-0862">Zinc</keyword>
<evidence type="ECO:0000256" key="1">
    <source>
        <dbReference type="ARBA" id="ARBA00022723"/>
    </source>
</evidence>
<proteinExistence type="predicted"/>
<dbReference type="InterPro" id="IPR046824">
    <property type="entry name" value="Mss51-like_C"/>
</dbReference>
<dbReference type="GO" id="GO:0008270">
    <property type="term" value="F:zinc ion binding"/>
    <property type="evidence" value="ECO:0007669"/>
    <property type="project" value="UniProtKB-KW"/>
</dbReference>
<dbReference type="PANTHER" id="PTHR28069:SF2">
    <property type="entry name" value="GH20023P"/>
    <property type="match status" value="1"/>
</dbReference>
<organism evidence="5 6">
    <name type="scientific">Dinoponera quadriceps</name>
    <name type="common">South American ant</name>
    <dbReference type="NCBI Taxonomy" id="609295"/>
    <lineage>
        <taxon>Eukaryota</taxon>
        <taxon>Metazoa</taxon>
        <taxon>Ecdysozoa</taxon>
        <taxon>Arthropoda</taxon>
        <taxon>Hexapoda</taxon>
        <taxon>Insecta</taxon>
        <taxon>Pterygota</taxon>
        <taxon>Neoptera</taxon>
        <taxon>Endopterygota</taxon>
        <taxon>Hymenoptera</taxon>
        <taxon>Apocrita</taxon>
        <taxon>Aculeata</taxon>
        <taxon>Formicoidea</taxon>
        <taxon>Formicidae</taxon>
        <taxon>Ponerinae</taxon>
        <taxon>Ponerini</taxon>
        <taxon>Dinoponera</taxon>
    </lineage>
</organism>
<dbReference type="PANTHER" id="PTHR28069">
    <property type="entry name" value="GH20023P"/>
    <property type="match status" value="1"/>
</dbReference>